<feature type="region of interest" description="Disordered" evidence="1">
    <location>
        <begin position="57"/>
        <end position="84"/>
    </location>
</feature>
<organism evidence="2">
    <name type="scientific">Oryza barthii</name>
    <dbReference type="NCBI Taxonomy" id="65489"/>
    <lineage>
        <taxon>Eukaryota</taxon>
        <taxon>Viridiplantae</taxon>
        <taxon>Streptophyta</taxon>
        <taxon>Embryophyta</taxon>
        <taxon>Tracheophyta</taxon>
        <taxon>Spermatophyta</taxon>
        <taxon>Magnoliopsida</taxon>
        <taxon>Liliopsida</taxon>
        <taxon>Poales</taxon>
        <taxon>Poaceae</taxon>
        <taxon>BOP clade</taxon>
        <taxon>Oryzoideae</taxon>
        <taxon>Oryzeae</taxon>
        <taxon>Oryzinae</taxon>
        <taxon>Oryza</taxon>
    </lineage>
</organism>
<dbReference type="AlphaFoldDB" id="A0A0D3GNW0"/>
<reference evidence="2" key="1">
    <citation type="journal article" date="2009" name="Rice">
        <title>De Novo Next Generation Sequencing of Plant Genomes.</title>
        <authorList>
            <person name="Rounsley S."/>
            <person name="Marri P.R."/>
            <person name="Yu Y."/>
            <person name="He R."/>
            <person name="Sisneros N."/>
            <person name="Goicoechea J.L."/>
            <person name="Lee S.J."/>
            <person name="Angelova A."/>
            <person name="Kudrna D."/>
            <person name="Luo M."/>
            <person name="Affourtit J."/>
            <person name="Desany B."/>
            <person name="Knight J."/>
            <person name="Niazi F."/>
            <person name="Egholm M."/>
            <person name="Wing R.A."/>
        </authorList>
    </citation>
    <scope>NUCLEOTIDE SEQUENCE [LARGE SCALE GENOMIC DNA]</scope>
    <source>
        <strain evidence="2">cv. IRGC 105608</strain>
    </source>
</reference>
<dbReference type="HOGENOM" id="CLU_1962963_0_0_1"/>
<dbReference type="Gramene" id="OBART07G07910.1">
    <property type="protein sequence ID" value="OBART07G07910.1"/>
    <property type="gene ID" value="OBART07G07910"/>
</dbReference>
<evidence type="ECO:0000256" key="1">
    <source>
        <dbReference type="SAM" id="MobiDB-lite"/>
    </source>
</evidence>
<dbReference type="PaxDb" id="65489-OBART07G07910.1"/>
<protein>
    <submittedName>
        <fullName evidence="2">Uncharacterized protein</fullName>
    </submittedName>
</protein>
<name>A0A0D3GNW0_9ORYZ</name>
<reference evidence="2" key="2">
    <citation type="submission" date="2015-03" db="UniProtKB">
        <authorList>
            <consortium name="EnsemblPlants"/>
        </authorList>
    </citation>
    <scope>IDENTIFICATION</scope>
</reference>
<keyword evidence="3" id="KW-1185">Reference proteome</keyword>
<sequence>MNSSHPEPGNSHGDRPPVHLDIVANDFRGCTAHDEQRQDVPRDDRRVVAVEDGVDQRAEAQGHRDGGRHEVVPEQPVPGGGVGVGARARFGSAAATRRAGNCASTSAPASSALVVFFFSIGNRPRRPT</sequence>
<dbReference type="EnsemblPlants" id="OBART07G07910.1">
    <property type="protein sequence ID" value="OBART07G07910.1"/>
    <property type="gene ID" value="OBART07G07910"/>
</dbReference>
<dbReference type="Proteomes" id="UP000026960">
    <property type="component" value="Chromosome 7"/>
</dbReference>
<proteinExistence type="predicted"/>
<accession>A0A0D3GNW0</accession>
<evidence type="ECO:0000313" key="3">
    <source>
        <dbReference type="Proteomes" id="UP000026960"/>
    </source>
</evidence>
<evidence type="ECO:0000313" key="2">
    <source>
        <dbReference type="EnsemblPlants" id="OBART07G07910.1"/>
    </source>
</evidence>
<feature type="compositionally biased region" description="Basic and acidic residues" evidence="1">
    <location>
        <begin position="57"/>
        <end position="72"/>
    </location>
</feature>